<dbReference type="AlphaFoldDB" id="E4TEB8"/>
<dbReference type="KEGG" id="rai:RA0C_0174"/>
<accession>E4TEB8</accession>
<dbReference type="PATRIC" id="fig|693978.17.peg.182"/>
<dbReference type="KEGG" id="ran:Riean_1974"/>
<reference evidence="1 2" key="1">
    <citation type="journal article" date="2012" name="J. Bacteriol.">
        <title>Complete genome sequence of Riemerella anatipestifer reference strain.</title>
        <authorList>
            <person name="Wang X."/>
            <person name="Zhu D."/>
            <person name="Wang M."/>
            <person name="Cheng A."/>
            <person name="Jia R."/>
            <person name="Zhou Y."/>
            <person name="Chen Z."/>
            <person name="Luo Q."/>
            <person name="Liu F."/>
            <person name="Wang Y."/>
            <person name="Chen X.Y."/>
        </authorList>
    </citation>
    <scope>NUCLEOTIDE SEQUENCE [LARGE SCALE GENOMIC DNA]</scope>
    <source>
        <strain evidence="2">DSM 15868</strain>
    </source>
</reference>
<dbReference type="Proteomes" id="UP000010093">
    <property type="component" value="Chromosome"/>
</dbReference>
<evidence type="ECO:0000313" key="1">
    <source>
        <dbReference type="EMBL" id="AFD55188.1"/>
    </source>
</evidence>
<organism evidence="1 2">
    <name type="scientific">Riemerella anatipestifer (strain ATCC 11845 / DSM 15868 / JCM 9532 / NCTC 11014)</name>
    <dbReference type="NCBI Taxonomy" id="693978"/>
    <lineage>
        <taxon>Bacteria</taxon>
        <taxon>Pseudomonadati</taxon>
        <taxon>Bacteroidota</taxon>
        <taxon>Flavobacteriia</taxon>
        <taxon>Flavobacteriales</taxon>
        <taxon>Weeksellaceae</taxon>
        <taxon>Riemerella</taxon>
    </lineage>
</organism>
<evidence type="ECO:0000313" key="2">
    <source>
        <dbReference type="Proteomes" id="UP000010093"/>
    </source>
</evidence>
<name>E4TEB8_RIEAD</name>
<dbReference type="EMBL" id="CP003388">
    <property type="protein sequence ID" value="AFD55188.1"/>
    <property type="molecule type" value="Genomic_DNA"/>
</dbReference>
<gene>
    <name evidence="1" type="ORF">RA0C_0174</name>
</gene>
<dbReference type="HOGENOM" id="CLU_2957775_0_0_10"/>
<protein>
    <submittedName>
        <fullName evidence="1">Uncharacterized protein</fullName>
    </submittedName>
</protein>
<sequence length="59" mass="6953">MKIEGSNFNLGKMGTTFFIWNSERTIYLDAKNITEAIREAKEKTNGTHFKKEKEKHPHR</sequence>
<proteinExistence type="predicted"/>